<evidence type="ECO:0000256" key="1">
    <source>
        <dbReference type="SAM" id="MobiDB-lite"/>
    </source>
</evidence>
<evidence type="ECO:0000313" key="3">
    <source>
        <dbReference type="Proteomes" id="UP001152320"/>
    </source>
</evidence>
<dbReference type="AlphaFoldDB" id="A0A9Q0YPQ7"/>
<name>A0A9Q0YPQ7_HOLLE</name>
<evidence type="ECO:0000313" key="2">
    <source>
        <dbReference type="EMBL" id="KAJ8026263.1"/>
    </source>
</evidence>
<feature type="region of interest" description="Disordered" evidence="1">
    <location>
        <begin position="1"/>
        <end position="23"/>
    </location>
</feature>
<accession>A0A9Q0YPQ7</accession>
<feature type="region of interest" description="Disordered" evidence="1">
    <location>
        <begin position="79"/>
        <end position="124"/>
    </location>
</feature>
<dbReference type="EMBL" id="JAIZAY010000017">
    <property type="protein sequence ID" value="KAJ8026263.1"/>
    <property type="molecule type" value="Genomic_DNA"/>
</dbReference>
<proteinExistence type="predicted"/>
<sequence length="190" mass="21149">MEDKEKSEKKHSLEEDGKASVYKTVSSTLSWSNSVHVSETEELSTNLFLDEGADSTHIELQASESHLSIPVQETESLNLLRSTEEPASSDGETSESEYLSMPVQESGGSHLHSSTDEPTSPFMEDKLYKYSPIPVSLPPTGECQLCSTKFGGNFHQYNITFCGDCIRFRDFESCDTKDYKRPSGPPMTIF</sequence>
<organism evidence="2 3">
    <name type="scientific">Holothuria leucospilota</name>
    <name type="common">Black long sea cucumber</name>
    <name type="synonym">Mertensiothuria leucospilota</name>
    <dbReference type="NCBI Taxonomy" id="206669"/>
    <lineage>
        <taxon>Eukaryota</taxon>
        <taxon>Metazoa</taxon>
        <taxon>Echinodermata</taxon>
        <taxon>Eleutherozoa</taxon>
        <taxon>Echinozoa</taxon>
        <taxon>Holothuroidea</taxon>
        <taxon>Aspidochirotacea</taxon>
        <taxon>Aspidochirotida</taxon>
        <taxon>Holothuriidae</taxon>
        <taxon>Holothuria</taxon>
    </lineage>
</organism>
<keyword evidence="3" id="KW-1185">Reference proteome</keyword>
<gene>
    <name evidence="2" type="ORF">HOLleu_34057</name>
</gene>
<protein>
    <submittedName>
        <fullName evidence="2">Uncharacterized protein</fullName>
    </submittedName>
</protein>
<comment type="caution">
    <text evidence="2">The sequence shown here is derived from an EMBL/GenBank/DDBJ whole genome shotgun (WGS) entry which is preliminary data.</text>
</comment>
<dbReference type="Proteomes" id="UP001152320">
    <property type="component" value="Chromosome 17"/>
</dbReference>
<reference evidence="2" key="1">
    <citation type="submission" date="2021-10" db="EMBL/GenBank/DDBJ databases">
        <title>Tropical sea cucumber genome reveals ecological adaptation and Cuvierian tubules defense mechanism.</title>
        <authorList>
            <person name="Chen T."/>
        </authorList>
    </citation>
    <scope>NUCLEOTIDE SEQUENCE</scope>
    <source>
        <strain evidence="2">Nanhai2018</strain>
        <tissue evidence="2">Muscle</tissue>
    </source>
</reference>
<feature type="compositionally biased region" description="Basic and acidic residues" evidence="1">
    <location>
        <begin position="1"/>
        <end position="18"/>
    </location>
</feature>